<dbReference type="GO" id="GO:0004623">
    <property type="term" value="F:phospholipase A2 activity"/>
    <property type="evidence" value="ECO:0007669"/>
    <property type="project" value="InterPro"/>
</dbReference>
<sequence>MGIVLSMLVAVTSVLPAQLPLDTPPVPVLSNVDAVRYIQFDLDITTFARQRFSLRRQYPTLDWTHDGCSAPIVGSEGRSFNFRTACDRHDFGYRNFKNLGLFDTSTRTLIDEQLHRDMNRACDSQRRTFKVRCIAWSEIFYTMVRAAGGP</sequence>
<dbReference type="EMBL" id="CAFAAG010000155">
    <property type="protein sequence ID" value="CAB4803403.1"/>
    <property type="molecule type" value="Genomic_DNA"/>
</dbReference>
<name>A0A6J6Y5N5_9ZZZZ</name>
<dbReference type="GO" id="GO:0006644">
    <property type="term" value="P:phospholipid metabolic process"/>
    <property type="evidence" value="ECO:0007669"/>
    <property type="project" value="InterPro"/>
</dbReference>
<gene>
    <name evidence="1" type="ORF">UFOPK2975_01373</name>
</gene>
<dbReference type="Gene3D" id="1.20.90.10">
    <property type="entry name" value="Phospholipase A2 domain"/>
    <property type="match status" value="1"/>
</dbReference>
<organism evidence="1">
    <name type="scientific">freshwater metagenome</name>
    <dbReference type="NCBI Taxonomy" id="449393"/>
    <lineage>
        <taxon>unclassified sequences</taxon>
        <taxon>metagenomes</taxon>
        <taxon>ecological metagenomes</taxon>
    </lineage>
</organism>
<evidence type="ECO:0000313" key="1">
    <source>
        <dbReference type="EMBL" id="CAB4803403.1"/>
    </source>
</evidence>
<dbReference type="GO" id="GO:0050482">
    <property type="term" value="P:arachidonate secretion"/>
    <property type="evidence" value="ECO:0007669"/>
    <property type="project" value="InterPro"/>
</dbReference>
<dbReference type="SUPFAM" id="SSF48619">
    <property type="entry name" value="Phospholipase A2, PLA2"/>
    <property type="match status" value="1"/>
</dbReference>
<dbReference type="AlphaFoldDB" id="A0A6J6Y5N5"/>
<dbReference type="Pfam" id="PF09056">
    <property type="entry name" value="Phospholip_A2_3"/>
    <property type="match status" value="1"/>
</dbReference>
<dbReference type="InterPro" id="IPR015141">
    <property type="entry name" value="PLipase_A2_prok/fun"/>
</dbReference>
<protein>
    <submittedName>
        <fullName evidence="1">Unannotated protein</fullName>
    </submittedName>
</protein>
<dbReference type="InterPro" id="IPR036444">
    <property type="entry name" value="PLipase_A2_dom_sf"/>
</dbReference>
<proteinExistence type="predicted"/>
<reference evidence="1" key="1">
    <citation type="submission" date="2020-05" db="EMBL/GenBank/DDBJ databases">
        <authorList>
            <person name="Chiriac C."/>
            <person name="Salcher M."/>
            <person name="Ghai R."/>
            <person name="Kavagutti S V."/>
        </authorList>
    </citation>
    <scope>NUCLEOTIDE SEQUENCE</scope>
</reference>
<accession>A0A6J6Y5N5</accession>